<dbReference type="InterPro" id="IPR036249">
    <property type="entry name" value="Thioredoxin-like_sf"/>
</dbReference>
<dbReference type="Pfam" id="PF00043">
    <property type="entry name" value="GST_C"/>
    <property type="match status" value="1"/>
</dbReference>
<dbReference type="OrthoDB" id="2098326at2759"/>
<feature type="domain" description="GST N-terminal" evidence="3">
    <location>
        <begin position="5"/>
        <end position="86"/>
    </location>
</feature>
<gene>
    <name evidence="5" type="ORF">CVT25_007970</name>
</gene>
<dbReference type="STRING" id="93625.A0A409XN56"/>
<dbReference type="InterPro" id="IPR040079">
    <property type="entry name" value="Glutathione_S-Trfase"/>
</dbReference>
<dbReference type="EMBL" id="NHYD01001084">
    <property type="protein sequence ID" value="PPQ92140.1"/>
    <property type="molecule type" value="Genomic_DNA"/>
</dbReference>
<dbReference type="Proteomes" id="UP000283269">
    <property type="component" value="Unassembled WGS sequence"/>
</dbReference>
<dbReference type="CDD" id="cd03189">
    <property type="entry name" value="GST_C_GTT1_like"/>
    <property type="match status" value="1"/>
</dbReference>
<dbReference type="SUPFAM" id="SSF47616">
    <property type="entry name" value="GST C-terminal domain-like"/>
    <property type="match status" value="1"/>
</dbReference>
<protein>
    <recommendedName>
        <fullName evidence="7">GST N-terminal domain-containing protein</fullName>
    </recommendedName>
</protein>
<dbReference type="InParanoid" id="A0A409XN56"/>
<dbReference type="SUPFAM" id="SSF52833">
    <property type="entry name" value="Thioredoxin-like"/>
    <property type="match status" value="1"/>
</dbReference>
<evidence type="ECO:0000256" key="2">
    <source>
        <dbReference type="RuleBase" id="RU003494"/>
    </source>
</evidence>
<reference evidence="5 6" key="1">
    <citation type="journal article" date="2018" name="Evol. Lett.">
        <title>Horizontal gene cluster transfer increased hallucinogenic mushroom diversity.</title>
        <authorList>
            <person name="Reynolds H.T."/>
            <person name="Vijayakumar V."/>
            <person name="Gluck-Thaler E."/>
            <person name="Korotkin H.B."/>
            <person name="Matheny P.B."/>
            <person name="Slot J.C."/>
        </authorList>
    </citation>
    <scope>NUCLEOTIDE SEQUENCE [LARGE SCALE GENOMIC DNA]</scope>
    <source>
        <strain evidence="5 6">2631</strain>
    </source>
</reference>
<feature type="domain" description="GST C-terminal" evidence="4">
    <location>
        <begin position="90"/>
        <end position="226"/>
    </location>
</feature>
<sequence length="226" mass="25194">MTRVLNGYCGYLWASKFCGAFCTQQEELELPYELKKYQRNPDGSAPPELVAVSPLGKSPLITDGEVTLAESGAIIDYIIATYGNGRAVAKQSGYVDNLYFSHYAEGSLMPVLVLKFIFTVVPKKSPFFIRPFLGFVFGQLDKQLVQPQIVKHLRMIESHLEKSESIWFAGGEEPTAADYQMAFPLEAVMSEIPDFVVNSPHIKKYVETVQSRQVAVLLVVSKQTDS</sequence>
<dbReference type="PANTHER" id="PTHR44051">
    <property type="entry name" value="GLUTATHIONE S-TRANSFERASE-RELATED"/>
    <property type="match status" value="1"/>
</dbReference>
<evidence type="ECO:0008006" key="7">
    <source>
        <dbReference type="Google" id="ProtNLM"/>
    </source>
</evidence>
<dbReference type="Pfam" id="PF02798">
    <property type="entry name" value="GST_N"/>
    <property type="match status" value="1"/>
</dbReference>
<comment type="caution">
    <text evidence="5">The sequence shown here is derived from an EMBL/GenBank/DDBJ whole genome shotgun (WGS) entry which is preliminary data.</text>
</comment>
<evidence type="ECO:0000259" key="3">
    <source>
        <dbReference type="PROSITE" id="PS50404"/>
    </source>
</evidence>
<dbReference type="InterPro" id="IPR004046">
    <property type="entry name" value="GST_C"/>
</dbReference>
<dbReference type="InterPro" id="IPR010987">
    <property type="entry name" value="Glutathione-S-Trfase_C-like"/>
</dbReference>
<organism evidence="5 6">
    <name type="scientific">Psilocybe cyanescens</name>
    <dbReference type="NCBI Taxonomy" id="93625"/>
    <lineage>
        <taxon>Eukaryota</taxon>
        <taxon>Fungi</taxon>
        <taxon>Dikarya</taxon>
        <taxon>Basidiomycota</taxon>
        <taxon>Agaricomycotina</taxon>
        <taxon>Agaricomycetes</taxon>
        <taxon>Agaricomycetidae</taxon>
        <taxon>Agaricales</taxon>
        <taxon>Agaricineae</taxon>
        <taxon>Strophariaceae</taxon>
        <taxon>Psilocybe</taxon>
    </lineage>
</organism>
<evidence type="ECO:0000313" key="6">
    <source>
        <dbReference type="Proteomes" id="UP000283269"/>
    </source>
</evidence>
<dbReference type="InterPro" id="IPR036282">
    <property type="entry name" value="Glutathione-S-Trfase_C_sf"/>
</dbReference>
<dbReference type="SFLD" id="SFLDS00019">
    <property type="entry name" value="Glutathione_Transferase_(cytos"/>
    <property type="match status" value="1"/>
</dbReference>
<proteinExistence type="inferred from homology"/>
<keyword evidence="6" id="KW-1185">Reference proteome</keyword>
<dbReference type="CDD" id="cd03046">
    <property type="entry name" value="GST_N_GTT1_like"/>
    <property type="match status" value="1"/>
</dbReference>
<dbReference type="PROSITE" id="PS50404">
    <property type="entry name" value="GST_NTER"/>
    <property type="match status" value="1"/>
</dbReference>
<dbReference type="SFLD" id="SFLDG00358">
    <property type="entry name" value="Main_(cytGST)"/>
    <property type="match status" value="1"/>
</dbReference>
<dbReference type="AlphaFoldDB" id="A0A409XN56"/>
<dbReference type="FunCoup" id="A0A409XN56">
    <property type="interactions" value="272"/>
</dbReference>
<evidence type="ECO:0000256" key="1">
    <source>
        <dbReference type="ARBA" id="ARBA00007409"/>
    </source>
</evidence>
<accession>A0A409XN56</accession>
<evidence type="ECO:0000259" key="4">
    <source>
        <dbReference type="PROSITE" id="PS50405"/>
    </source>
</evidence>
<dbReference type="InterPro" id="IPR004045">
    <property type="entry name" value="Glutathione_S-Trfase_N"/>
</dbReference>
<name>A0A409XN56_PSICY</name>
<dbReference type="Gene3D" id="3.40.30.10">
    <property type="entry name" value="Glutaredoxin"/>
    <property type="match status" value="1"/>
</dbReference>
<dbReference type="Gene3D" id="1.20.1050.10">
    <property type="match status" value="1"/>
</dbReference>
<comment type="similarity">
    <text evidence="1 2">Belongs to the GST superfamily.</text>
</comment>
<evidence type="ECO:0000313" key="5">
    <source>
        <dbReference type="EMBL" id="PPQ92140.1"/>
    </source>
</evidence>
<dbReference type="PROSITE" id="PS50405">
    <property type="entry name" value="GST_CTER"/>
    <property type="match status" value="1"/>
</dbReference>
<dbReference type="PANTHER" id="PTHR44051:SF9">
    <property type="entry name" value="GLUTATHIONE S-TRANSFERASE 1"/>
    <property type="match status" value="1"/>
</dbReference>